<evidence type="ECO:0000259" key="3">
    <source>
        <dbReference type="Pfam" id="PF01408"/>
    </source>
</evidence>
<reference evidence="6" key="1">
    <citation type="submission" date="2015-06" db="EMBL/GenBank/DDBJ databases">
        <authorList>
            <person name="Urmite Genomes"/>
        </authorList>
    </citation>
    <scope>NUCLEOTIDE SEQUENCE [LARGE SCALE GENOMIC DNA]</scope>
    <source>
        <strain evidence="6">CSUR P1867</strain>
    </source>
</reference>
<dbReference type="SUPFAM" id="SSF51735">
    <property type="entry name" value="NAD(P)-binding Rossmann-fold domains"/>
    <property type="match status" value="1"/>
</dbReference>
<name>A0A0G4QA44_9GAMM</name>
<dbReference type="InterPro" id="IPR051317">
    <property type="entry name" value="Gfo/Idh/MocA_oxidoreduct"/>
</dbReference>
<dbReference type="GO" id="GO:0016491">
    <property type="term" value="F:oxidoreductase activity"/>
    <property type="evidence" value="ECO:0007669"/>
    <property type="project" value="UniProtKB-KW"/>
</dbReference>
<dbReference type="EMBL" id="CVRY01000004">
    <property type="protein sequence ID" value="CRL62459.1"/>
    <property type="molecule type" value="Genomic_DNA"/>
</dbReference>
<dbReference type="NCBIfam" id="NF008607">
    <property type="entry name" value="PRK11579.1"/>
    <property type="match status" value="1"/>
</dbReference>
<protein>
    <submittedName>
        <fullName evidence="5">Putative oxidoreductase YdgJ</fullName>
    </submittedName>
</protein>
<feature type="domain" description="Gfo/Idh/MocA-like oxidoreductase N-terminal" evidence="3">
    <location>
        <begin position="5"/>
        <end position="122"/>
    </location>
</feature>
<evidence type="ECO:0000313" key="6">
    <source>
        <dbReference type="Proteomes" id="UP000183920"/>
    </source>
</evidence>
<proteinExistence type="inferred from homology"/>
<dbReference type="PANTHER" id="PTHR43708:SF5">
    <property type="entry name" value="CONSERVED EXPRESSED OXIDOREDUCTASE (EUROFUNG)-RELATED"/>
    <property type="match status" value="1"/>
</dbReference>
<dbReference type="Gene3D" id="3.30.360.10">
    <property type="entry name" value="Dihydrodipicolinate Reductase, domain 2"/>
    <property type="match status" value="1"/>
</dbReference>
<dbReference type="InterPro" id="IPR004104">
    <property type="entry name" value="Gfo/Idh/MocA-like_OxRdtase_C"/>
</dbReference>
<dbReference type="Pfam" id="PF02894">
    <property type="entry name" value="GFO_IDH_MocA_C"/>
    <property type="match status" value="1"/>
</dbReference>
<dbReference type="RefSeq" id="WP_072063891.1">
    <property type="nucleotide sequence ID" value="NZ_CVRY01000004.1"/>
</dbReference>
<keyword evidence="2" id="KW-0560">Oxidoreductase</keyword>
<comment type="similarity">
    <text evidence="1">Belongs to the Gfo/Idh/MocA family.</text>
</comment>
<dbReference type="Gene3D" id="3.40.50.720">
    <property type="entry name" value="NAD(P)-binding Rossmann-like Domain"/>
    <property type="match status" value="1"/>
</dbReference>
<dbReference type="InterPro" id="IPR036291">
    <property type="entry name" value="NAD(P)-bd_dom_sf"/>
</dbReference>
<evidence type="ECO:0000259" key="4">
    <source>
        <dbReference type="Pfam" id="PF02894"/>
    </source>
</evidence>
<evidence type="ECO:0000313" key="5">
    <source>
        <dbReference type="EMBL" id="CRL62459.1"/>
    </source>
</evidence>
<accession>A0A0G4QA44</accession>
<dbReference type="AlphaFoldDB" id="A0A0G4QA44"/>
<dbReference type="Proteomes" id="UP000183920">
    <property type="component" value="Unassembled WGS sequence"/>
</dbReference>
<organism evidence="5 6">
    <name type="scientific">Proteus penneri</name>
    <dbReference type="NCBI Taxonomy" id="102862"/>
    <lineage>
        <taxon>Bacteria</taxon>
        <taxon>Pseudomonadati</taxon>
        <taxon>Pseudomonadota</taxon>
        <taxon>Gammaproteobacteria</taxon>
        <taxon>Enterobacterales</taxon>
        <taxon>Morganellaceae</taxon>
        <taxon>Proteus</taxon>
    </lineage>
</organism>
<evidence type="ECO:0000256" key="2">
    <source>
        <dbReference type="ARBA" id="ARBA00023002"/>
    </source>
</evidence>
<dbReference type="Pfam" id="PF01408">
    <property type="entry name" value="GFO_IDH_MocA"/>
    <property type="match status" value="1"/>
</dbReference>
<dbReference type="InterPro" id="IPR000683">
    <property type="entry name" value="Gfo/Idh/MocA-like_OxRdtase_N"/>
</dbReference>
<sequence length="347" mass="38373">MAIKLNVGIIGYGYASKTFHAPLITTTDGLNLSAISSSDENKVKQDFPQITVYADPQALINDPSIDLIVIPTPNNTHYSLASQTLKKGKHVIVDKPFTLTLEEAEKLTQQATDAGKLLSVFHNRRWDSGFLTVKKLLADKTLGEISAYEAHFDRFRPTVRQRWREDAGMGGGLWYDLAPHVLDQAVCLFGEPKAITADIARLRPNAKNADYFHALLEYDNLRVVLHASMLVASPTPIFAIHGTKGSYVKYGLDTQEDALKAGYLPNQTYNWGMDHSDGELTILSESGELEATTLTTLSGDYPAYYQQVYRAITLGEDNPVTPIQATAIMRLIEAGEISNRLKQTITL</sequence>
<feature type="domain" description="Gfo/Idh/MocA-like oxidoreductase C-terminal" evidence="4">
    <location>
        <begin position="134"/>
        <end position="346"/>
    </location>
</feature>
<evidence type="ECO:0000256" key="1">
    <source>
        <dbReference type="ARBA" id="ARBA00010928"/>
    </source>
</evidence>
<dbReference type="PANTHER" id="PTHR43708">
    <property type="entry name" value="CONSERVED EXPRESSED OXIDOREDUCTASE (EUROFUNG)"/>
    <property type="match status" value="1"/>
</dbReference>
<dbReference type="GO" id="GO:0000166">
    <property type="term" value="F:nucleotide binding"/>
    <property type="evidence" value="ECO:0007669"/>
    <property type="project" value="InterPro"/>
</dbReference>
<gene>
    <name evidence="5" type="primary">ydgJ</name>
    <name evidence="5" type="ORF">BN1804_01962</name>
</gene>